<dbReference type="SFLD" id="SFLDG01123">
    <property type="entry name" value="methyltransferase_(Class_B)"/>
    <property type="match status" value="1"/>
</dbReference>
<dbReference type="CDD" id="cd02068">
    <property type="entry name" value="radical_SAM_B12_BD"/>
    <property type="match status" value="1"/>
</dbReference>
<comment type="cofactor">
    <cofactor evidence="1">
        <name>[4Fe-4S] cluster</name>
        <dbReference type="ChEBI" id="CHEBI:49883"/>
    </cofactor>
</comment>
<evidence type="ECO:0000259" key="6">
    <source>
        <dbReference type="PROSITE" id="PS51332"/>
    </source>
</evidence>
<dbReference type="InterPro" id="IPR023404">
    <property type="entry name" value="rSAM_horseshoe"/>
</dbReference>
<dbReference type="PANTHER" id="PTHR43409">
    <property type="entry name" value="ANAEROBIC MAGNESIUM-PROTOPORPHYRIN IX MONOMETHYL ESTER CYCLASE-RELATED"/>
    <property type="match status" value="1"/>
</dbReference>
<dbReference type="GO" id="GO:0051539">
    <property type="term" value="F:4 iron, 4 sulfur cluster binding"/>
    <property type="evidence" value="ECO:0007669"/>
    <property type="project" value="UniProtKB-KW"/>
</dbReference>
<sequence>MKILLTTLNSKFVHSSLSIRYLKECIKDLNIEVEIEEYTINQQIDFIVSEIYKKDIDIVAFATYIWNIEEVMDICDRLKLIKPELKILLGGPEVSFDIEEIMKNNKNIDFIIYGEGEDTFREFTMNTIDNKGYWNIRGLAYRNNNDIVINNPRKLINNLDKIPSPFKEDVQSFRNKIVYYETSRGCPFNCKFCLSSTIEGVRFFSINRVKEDLKFLIESNVKQVKFVDRTFNTNKKYAMEIMNYIANNNPNNINFHFEVTAHLLDDEMLKFLENVKEGMFQFEIGVQSTNEKTIEAIGRTTDFKKLSKVVNRINSYKNIHQHLDLIVGLPYEDYNTFKISFNDVYNLEPEKLQLGFLKLLKGSELRNNEELHGFKYIDKPPYEIMENDYITYEEILKLKTIEDLVEKYGNELNFKHTLKFIIKNYFKSAFDFYEDFAEYWEEFNYHTMSHSLNKLYKIIYDYYNDRISKDLDIFNDIIKYDYIFNNNSLTPKYMNVYDEEKIKKYRHDFLQDEKNIIKYLPNYEKIPVKKIIKDISIIKFKFDILKFFETNERENIIWGEKFIMFVHKGKNKVFTKSEVIDITEDFYKEEE</sequence>
<dbReference type="InterPro" id="IPR007197">
    <property type="entry name" value="rSAM"/>
</dbReference>
<dbReference type="Pfam" id="PF02310">
    <property type="entry name" value="B12-binding"/>
    <property type="match status" value="1"/>
</dbReference>
<evidence type="ECO:0000256" key="2">
    <source>
        <dbReference type="ARBA" id="ARBA00022691"/>
    </source>
</evidence>
<dbReference type="Proteomes" id="UP000724672">
    <property type="component" value="Unassembled WGS sequence"/>
</dbReference>
<dbReference type="GO" id="GO:0046872">
    <property type="term" value="F:metal ion binding"/>
    <property type="evidence" value="ECO:0007669"/>
    <property type="project" value="UniProtKB-KW"/>
</dbReference>
<keyword evidence="4" id="KW-0408">Iron</keyword>
<dbReference type="InterPro" id="IPR051198">
    <property type="entry name" value="BchE-like"/>
</dbReference>
<dbReference type="SFLD" id="SFLDS00029">
    <property type="entry name" value="Radical_SAM"/>
    <property type="match status" value="1"/>
</dbReference>
<dbReference type="CDD" id="cd01335">
    <property type="entry name" value="Radical_SAM"/>
    <property type="match status" value="1"/>
</dbReference>
<accession>A0A942Z8I9</accession>
<keyword evidence="2" id="KW-0949">S-adenosyl-L-methionine</keyword>
<dbReference type="PANTHER" id="PTHR43409:SF16">
    <property type="entry name" value="SLR0320 PROTEIN"/>
    <property type="match status" value="1"/>
</dbReference>
<evidence type="ECO:0000256" key="3">
    <source>
        <dbReference type="ARBA" id="ARBA00022723"/>
    </source>
</evidence>
<reference evidence="8" key="1">
    <citation type="submission" date="2019-12" db="EMBL/GenBank/DDBJ databases">
        <title>Clostridiaceae gen. nov. sp. nov., isolated from sediment in Xinjiang, China.</title>
        <authorList>
            <person name="Zhang R."/>
        </authorList>
    </citation>
    <scope>NUCLEOTIDE SEQUENCE</scope>
    <source>
        <strain evidence="8">D2Q-11</strain>
    </source>
</reference>
<dbReference type="SMART" id="SM00729">
    <property type="entry name" value="Elp3"/>
    <property type="match status" value="1"/>
</dbReference>
<gene>
    <name evidence="8" type="ORF">GOQ27_05800</name>
</gene>
<evidence type="ECO:0000259" key="7">
    <source>
        <dbReference type="PROSITE" id="PS51918"/>
    </source>
</evidence>
<protein>
    <submittedName>
        <fullName evidence="8">B12-binding domain-containing radical SAM protein</fullName>
    </submittedName>
</protein>
<evidence type="ECO:0000256" key="1">
    <source>
        <dbReference type="ARBA" id="ARBA00001966"/>
    </source>
</evidence>
<evidence type="ECO:0000256" key="5">
    <source>
        <dbReference type="ARBA" id="ARBA00023014"/>
    </source>
</evidence>
<dbReference type="PROSITE" id="PS51332">
    <property type="entry name" value="B12_BINDING"/>
    <property type="match status" value="1"/>
</dbReference>
<proteinExistence type="predicted"/>
<dbReference type="InterPro" id="IPR006638">
    <property type="entry name" value="Elp3/MiaA/NifB-like_rSAM"/>
</dbReference>
<dbReference type="SFLD" id="SFLDG01082">
    <property type="entry name" value="B12-binding_domain_containing"/>
    <property type="match status" value="1"/>
</dbReference>
<dbReference type="Gene3D" id="3.80.30.20">
    <property type="entry name" value="tm_1862 like domain"/>
    <property type="match status" value="1"/>
</dbReference>
<dbReference type="InterPro" id="IPR058240">
    <property type="entry name" value="rSAM_sf"/>
</dbReference>
<dbReference type="Pfam" id="PF13311">
    <property type="entry name" value="DUF4080"/>
    <property type="match status" value="1"/>
</dbReference>
<organism evidence="8 9">
    <name type="scientific">Anaeromonas frigoriresistens</name>
    <dbReference type="NCBI Taxonomy" id="2683708"/>
    <lineage>
        <taxon>Bacteria</taxon>
        <taxon>Bacillati</taxon>
        <taxon>Bacillota</taxon>
        <taxon>Tissierellia</taxon>
        <taxon>Tissierellales</taxon>
        <taxon>Thermohalobacteraceae</taxon>
        <taxon>Anaeromonas</taxon>
    </lineage>
</organism>
<comment type="caution">
    <text evidence="8">The sequence shown here is derived from an EMBL/GenBank/DDBJ whole genome shotgun (WGS) entry which is preliminary data.</text>
</comment>
<evidence type="ECO:0000256" key="4">
    <source>
        <dbReference type="ARBA" id="ARBA00023004"/>
    </source>
</evidence>
<dbReference type="InterPro" id="IPR036724">
    <property type="entry name" value="Cobalamin-bd_sf"/>
</dbReference>
<keyword evidence="5" id="KW-0411">Iron-sulfur</keyword>
<dbReference type="GO" id="GO:0031419">
    <property type="term" value="F:cobalamin binding"/>
    <property type="evidence" value="ECO:0007669"/>
    <property type="project" value="InterPro"/>
</dbReference>
<dbReference type="SUPFAM" id="SSF52242">
    <property type="entry name" value="Cobalamin (vitamin B12)-binding domain"/>
    <property type="match status" value="1"/>
</dbReference>
<dbReference type="SUPFAM" id="SSF102114">
    <property type="entry name" value="Radical SAM enzymes"/>
    <property type="match status" value="1"/>
</dbReference>
<dbReference type="GO" id="GO:0005829">
    <property type="term" value="C:cytosol"/>
    <property type="evidence" value="ECO:0007669"/>
    <property type="project" value="TreeGrafter"/>
</dbReference>
<keyword evidence="9" id="KW-1185">Reference proteome</keyword>
<dbReference type="InterPro" id="IPR006158">
    <property type="entry name" value="Cobalamin-bd"/>
</dbReference>
<dbReference type="GO" id="GO:0003824">
    <property type="term" value="F:catalytic activity"/>
    <property type="evidence" value="ECO:0007669"/>
    <property type="project" value="InterPro"/>
</dbReference>
<evidence type="ECO:0000313" key="8">
    <source>
        <dbReference type="EMBL" id="MBS4537965.1"/>
    </source>
</evidence>
<dbReference type="AlphaFoldDB" id="A0A942Z8I9"/>
<dbReference type="EMBL" id="WSFT01000025">
    <property type="protein sequence ID" value="MBS4537965.1"/>
    <property type="molecule type" value="Genomic_DNA"/>
</dbReference>
<dbReference type="Pfam" id="PF04055">
    <property type="entry name" value="Radical_SAM"/>
    <property type="match status" value="1"/>
</dbReference>
<feature type="domain" description="Radical SAM core" evidence="7">
    <location>
        <begin position="172"/>
        <end position="402"/>
    </location>
</feature>
<dbReference type="Gene3D" id="3.40.50.280">
    <property type="entry name" value="Cobalamin-binding domain"/>
    <property type="match status" value="1"/>
</dbReference>
<feature type="domain" description="B12-binding" evidence="6">
    <location>
        <begin position="1"/>
        <end position="134"/>
    </location>
</feature>
<dbReference type="InterPro" id="IPR034466">
    <property type="entry name" value="Methyltransferase_Class_B"/>
</dbReference>
<keyword evidence="3" id="KW-0479">Metal-binding</keyword>
<evidence type="ECO:0000313" key="9">
    <source>
        <dbReference type="Proteomes" id="UP000724672"/>
    </source>
</evidence>
<dbReference type="PROSITE" id="PS51918">
    <property type="entry name" value="RADICAL_SAM"/>
    <property type="match status" value="1"/>
</dbReference>
<dbReference type="InterPro" id="IPR025288">
    <property type="entry name" value="DUF4080"/>
</dbReference>
<dbReference type="RefSeq" id="WP_203365895.1">
    <property type="nucleotide sequence ID" value="NZ_WSFT01000025.1"/>
</dbReference>
<name>A0A942Z8I9_9FIRM</name>